<feature type="compositionally biased region" description="Gly residues" evidence="5">
    <location>
        <begin position="326"/>
        <end position="335"/>
    </location>
</feature>
<evidence type="ECO:0000313" key="7">
    <source>
        <dbReference type="EMBL" id="EFJ28524.1"/>
    </source>
</evidence>
<dbReference type="GO" id="GO:0005737">
    <property type="term" value="C:cytoplasm"/>
    <property type="evidence" value="ECO:0000318"/>
    <property type="project" value="GO_Central"/>
</dbReference>
<evidence type="ECO:0000256" key="1">
    <source>
        <dbReference type="ARBA" id="ARBA00004308"/>
    </source>
</evidence>
<dbReference type="AlphaFoldDB" id="D8RHG6"/>
<keyword evidence="8" id="KW-1185">Reference proteome</keyword>
<dbReference type="eggNOG" id="KOG1396">
    <property type="taxonomic scope" value="Eukaryota"/>
</dbReference>
<accession>D8RHG6</accession>
<dbReference type="InParanoid" id="D8RHG6"/>
<evidence type="ECO:0000259" key="6">
    <source>
        <dbReference type="PROSITE" id="PS51469"/>
    </source>
</evidence>
<dbReference type="KEGG" id="smo:SELMODRAFT_411383"/>
<feature type="compositionally biased region" description="Basic and acidic residues" evidence="5">
    <location>
        <begin position="302"/>
        <end position="313"/>
    </location>
</feature>
<evidence type="ECO:0000256" key="3">
    <source>
        <dbReference type="ARBA" id="ARBA00022989"/>
    </source>
</evidence>
<dbReference type="GO" id="GO:0016020">
    <property type="term" value="C:membrane"/>
    <property type="evidence" value="ECO:0000318"/>
    <property type="project" value="GO_Central"/>
</dbReference>
<dbReference type="Gramene" id="EFJ28524">
    <property type="protein sequence ID" value="EFJ28524"/>
    <property type="gene ID" value="SELMODRAFT_411383"/>
</dbReference>
<dbReference type="Gene3D" id="2.60.120.260">
    <property type="entry name" value="Galactose-binding domain-like"/>
    <property type="match status" value="1"/>
</dbReference>
<gene>
    <name evidence="7" type="ORF">SELMODRAFT_411383</name>
</gene>
<dbReference type="PANTHER" id="PTHR12953">
    <property type="entry name" value="MEMBRANE PROTEIN CH1 RELATED"/>
    <property type="match status" value="1"/>
</dbReference>
<reference evidence="7 8" key="1">
    <citation type="journal article" date="2011" name="Science">
        <title>The Selaginella genome identifies genetic changes associated with the evolution of vascular plants.</title>
        <authorList>
            <person name="Banks J.A."/>
            <person name="Nishiyama T."/>
            <person name="Hasebe M."/>
            <person name="Bowman J.L."/>
            <person name="Gribskov M."/>
            <person name="dePamphilis C."/>
            <person name="Albert V.A."/>
            <person name="Aono N."/>
            <person name="Aoyama T."/>
            <person name="Ambrose B.A."/>
            <person name="Ashton N.W."/>
            <person name="Axtell M.J."/>
            <person name="Barker E."/>
            <person name="Barker M.S."/>
            <person name="Bennetzen J.L."/>
            <person name="Bonawitz N.D."/>
            <person name="Chapple C."/>
            <person name="Cheng C."/>
            <person name="Correa L.G."/>
            <person name="Dacre M."/>
            <person name="DeBarry J."/>
            <person name="Dreyer I."/>
            <person name="Elias M."/>
            <person name="Engstrom E.M."/>
            <person name="Estelle M."/>
            <person name="Feng L."/>
            <person name="Finet C."/>
            <person name="Floyd S.K."/>
            <person name="Frommer W.B."/>
            <person name="Fujita T."/>
            <person name="Gramzow L."/>
            <person name="Gutensohn M."/>
            <person name="Harholt J."/>
            <person name="Hattori M."/>
            <person name="Heyl A."/>
            <person name="Hirai T."/>
            <person name="Hiwatashi Y."/>
            <person name="Ishikawa M."/>
            <person name="Iwata M."/>
            <person name="Karol K.G."/>
            <person name="Koehler B."/>
            <person name="Kolukisaoglu U."/>
            <person name="Kubo M."/>
            <person name="Kurata T."/>
            <person name="Lalonde S."/>
            <person name="Li K."/>
            <person name="Li Y."/>
            <person name="Litt A."/>
            <person name="Lyons E."/>
            <person name="Manning G."/>
            <person name="Maruyama T."/>
            <person name="Michael T.P."/>
            <person name="Mikami K."/>
            <person name="Miyazaki S."/>
            <person name="Morinaga S."/>
            <person name="Murata T."/>
            <person name="Mueller-Roeber B."/>
            <person name="Nelson D.R."/>
            <person name="Obara M."/>
            <person name="Oguri Y."/>
            <person name="Olmstead R.G."/>
            <person name="Onodera N."/>
            <person name="Petersen B.L."/>
            <person name="Pils B."/>
            <person name="Prigge M."/>
            <person name="Rensing S.A."/>
            <person name="Riano-Pachon D.M."/>
            <person name="Roberts A.W."/>
            <person name="Sato Y."/>
            <person name="Scheller H.V."/>
            <person name="Schulz B."/>
            <person name="Schulz C."/>
            <person name="Shakirov E.V."/>
            <person name="Shibagaki N."/>
            <person name="Shinohara N."/>
            <person name="Shippen D.E."/>
            <person name="Soerensen I."/>
            <person name="Sotooka R."/>
            <person name="Sugimoto N."/>
            <person name="Sugita M."/>
            <person name="Sumikawa N."/>
            <person name="Tanurdzic M."/>
            <person name="Theissen G."/>
            <person name="Ulvskov P."/>
            <person name="Wakazuki S."/>
            <person name="Weng J.K."/>
            <person name="Willats W.W."/>
            <person name="Wipf D."/>
            <person name="Wolf P.G."/>
            <person name="Yang L."/>
            <person name="Zimmer A.D."/>
            <person name="Zhu Q."/>
            <person name="Mitros T."/>
            <person name="Hellsten U."/>
            <person name="Loque D."/>
            <person name="Otillar R."/>
            <person name="Salamov A."/>
            <person name="Schmutz J."/>
            <person name="Shapiro H."/>
            <person name="Lindquist E."/>
            <person name="Lucas S."/>
            <person name="Rokhsar D."/>
            <person name="Grigoriev I.V."/>
        </authorList>
    </citation>
    <scope>NUCLEOTIDE SEQUENCE [LARGE SCALE GENOMIC DNA]</scope>
</reference>
<evidence type="ECO:0000256" key="2">
    <source>
        <dbReference type="ARBA" id="ARBA00022692"/>
    </source>
</evidence>
<dbReference type="Proteomes" id="UP000001514">
    <property type="component" value="Unassembled WGS sequence"/>
</dbReference>
<evidence type="ECO:0000256" key="4">
    <source>
        <dbReference type="ARBA" id="ARBA00023136"/>
    </source>
</evidence>
<dbReference type="InterPro" id="IPR045120">
    <property type="entry name" value="Suco/Slp1-like"/>
</dbReference>
<dbReference type="HOGENOM" id="CLU_466470_0_0_1"/>
<evidence type="ECO:0000313" key="8">
    <source>
        <dbReference type="Proteomes" id="UP000001514"/>
    </source>
</evidence>
<comment type="subcellular location">
    <subcellularLocation>
        <location evidence="1">Endomembrane system</location>
    </subcellularLocation>
</comment>
<feature type="compositionally biased region" description="Low complexity" evidence="5">
    <location>
        <begin position="314"/>
        <end position="325"/>
    </location>
</feature>
<dbReference type="PANTHER" id="PTHR12953:SF0">
    <property type="entry name" value="SUN DOMAIN-CONTAINING OSSIFICATION FACTOR"/>
    <property type="match status" value="1"/>
</dbReference>
<name>D8RHG6_SELML</name>
<dbReference type="InterPro" id="IPR012919">
    <property type="entry name" value="SUN_dom"/>
</dbReference>
<feature type="region of interest" description="Disordered" evidence="5">
    <location>
        <begin position="292"/>
        <end position="339"/>
    </location>
</feature>
<feature type="domain" description="SUN" evidence="6">
    <location>
        <begin position="368"/>
        <end position="543"/>
    </location>
</feature>
<dbReference type="PROSITE" id="PS51469">
    <property type="entry name" value="SUN"/>
    <property type="match status" value="1"/>
</dbReference>
<dbReference type="Pfam" id="PF07738">
    <property type="entry name" value="Sad1_UNC"/>
    <property type="match status" value="2"/>
</dbReference>
<proteinExistence type="predicted"/>
<organism evidence="8">
    <name type="scientific">Selaginella moellendorffii</name>
    <name type="common">Spikemoss</name>
    <dbReference type="NCBI Taxonomy" id="88036"/>
    <lineage>
        <taxon>Eukaryota</taxon>
        <taxon>Viridiplantae</taxon>
        <taxon>Streptophyta</taxon>
        <taxon>Embryophyta</taxon>
        <taxon>Tracheophyta</taxon>
        <taxon>Lycopodiopsida</taxon>
        <taxon>Selaginellales</taxon>
        <taxon>Selaginellaceae</taxon>
        <taxon>Selaginella</taxon>
    </lineage>
</organism>
<sequence>MEVTTLIQFPGQIMNGYMILLRSRSIKLDCFMGKSSWRRTAPRYLDTVRGDENSPHGNLAYQETLESQIFKSLSIYTRRFSHDLKGYLRQKPEDLPRAELTQTENYRRKTLRVLWMKINVLDLTRQVKQYRVRGMLQSWKRSTKLSSRMKIPSNLTNATAKDKFPALFTETSKRQATIEASANERGEYHCPAQTRSRGRKVVRTTNFGNAEEKFVVVELSEKTLVDTIDYDLYSSNVGAAGKPDVCAAKGGVARYLKLRILAHYGAEFYCTLSAVEVFGVTIERMLEGWIGRKSNVDTGGDPSRKPDVGDKSDASTTPGGPTNAGPAGGSTGGSHGSSTTAVLKEYDQELSNVMKRLKSMNDSWKKQGGGPVPKFQVTSLAEYKRMVNLNEYEGPFVRLEEYNYAAAANGARVVSFNKEAQGGGNILNRIKDQHYSSPCSAEDKFVVVELSKEIYVGAIIIVNFDEDSSYPRDLELLGSLEYPTEEWKLLGRFEAKDDIRSFQAFILPRTDHSVRYLKLRILSHHREESICTLSTMMVYEPLIKRTRPQVFDAPFKPEPPPSPEGHISCTCLGEEIEKVIGHPQV</sequence>
<evidence type="ECO:0000256" key="5">
    <source>
        <dbReference type="SAM" id="MobiDB-lite"/>
    </source>
</evidence>
<protein>
    <recommendedName>
        <fullName evidence="6">SUN domain-containing protein</fullName>
    </recommendedName>
</protein>
<dbReference type="EMBL" id="GL377579">
    <property type="protein sequence ID" value="EFJ28524.1"/>
    <property type="molecule type" value="Genomic_DNA"/>
</dbReference>
<dbReference type="GO" id="GO:0012505">
    <property type="term" value="C:endomembrane system"/>
    <property type="evidence" value="ECO:0007669"/>
    <property type="project" value="UniProtKB-SubCell"/>
</dbReference>
<keyword evidence="2" id="KW-0812">Transmembrane</keyword>
<keyword evidence="4" id="KW-0472">Membrane</keyword>
<keyword evidence="3" id="KW-1133">Transmembrane helix</keyword>